<evidence type="ECO:0000313" key="1">
    <source>
        <dbReference type="EMBL" id="SMF36417.1"/>
    </source>
</evidence>
<dbReference type="Proteomes" id="UP000192907">
    <property type="component" value="Unassembled WGS sequence"/>
</dbReference>
<dbReference type="STRING" id="1513793.SAMN06296036_11130"/>
<keyword evidence="2" id="KW-1185">Reference proteome</keyword>
<gene>
    <name evidence="1" type="ORF">SAMN06296036_11130</name>
</gene>
<reference evidence="2" key="1">
    <citation type="submission" date="2017-04" db="EMBL/GenBank/DDBJ databases">
        <authorList>
            <person name="Varghese N."/>
            <person name="Submissions S."/>
        </authorList>
    </citation>
    <scope>NUCLEOTIDE SEQUENCE [LARGE SCALE GENOMIC DNA]</scope>
    <source>
        <strain evidence="2">RKEM611</strain>
    </source>
</reference>
<name>A0A1Y6BZH7_9BACT</name>
<dbReference type="AlphaFoldDB" id="A0A1Y6BZH7"/>
<dbReference type="RefSeq" id="WP_159455393.1">
    <property type="nucleotide sequence ID" value="NZ_FWZT01000011.1"/>
</dbReference>
<dbReference type="PROSITE" id="PS51257">
    <property type="entry name" value="PROKAR_LIPOPROTEIN"/>
    <property type="match status" value="1"/>
</dbReference>
<protein>
    <submittedName>
        <fullName evidence="1">Uncharacterized protein</fullName>
    </submittedName>
</protein>
<evidence type="ECO:0000313" key="2">
    <source>
        <dbReference type="Proteomes" id="UP000192907"/>
    </source>
</evidence>
<dbReference type="EMBL" id="FWZT01000011">
    <property type="protein sequence ID" value="SMF36417.1"/>
    <property type="molecule type" value="Genomic_DNA"/>
</dbReference>
<proteinExistence type="predicted"/>
<sequence>MKLLLYFIFGASVLMSCKIADNHQVEADLNLIQSLDSWSGFSDVQGKIWTISD</sequence>
<organism evidence="1 2">
    <name type="scientific">Pseudobacteriovorax antillogorgiicola</name>
    <dbReference type="NCBI Taxonomy" id="1513793"/>
    <lineage>
        <taxon>Bacteria</taxon>
        <taxon>Pseudomonadati</taxon>
        <taxon>Bdellovibrionota</taxon>
        <taxon>Oligoflexia</taxon>
        <taxon>Oligoflexales</taxon>
        <taxon>Pseudobacteriovoracaceae</taxon>
        <taxon>Pseudobacteriovorax</taxon>
    </lineage>
</organism>
<accession>A0A1Y6BZH7</accession>